<dbReference type="OrthoDB" id="4558943at2"/>
<dbReference type="EMBL" id="RBXO01000001">
    <property type="protein sequence ID" value="RKT52404.1"/>
    <property type="molecule type" value="Genomic_DNA"/>
</dbReference>
<evidence type="ECO:0000259" key="1">
    <source>
        <dbReference type="Pfam" id="PF04149"/>
    </source>
</evidence>
<dbReference type="InterPro" id="IPR007278">
    <property type="entry name" value="DUF397"/>
</dbReference>
<proteinExistence type="predicted"/>
<evidence type="ECO:0000313" key="3">
    <source>
        <dbReference type="Proteomes" id="UP000282084"/>
    </source>
</evidence>
<reference evidence="2 3" key="1">
    <citation type="submission" date="2018-10" db="EMBL/GenBank/DDBJ databases">
        <title>Sequencing the genomes of 1000 actinobacteria strains.</title>
        <authorList>
            <person name="Klenk H.-P."/>
        </authorList>
    </citation>
    <scope>NUCLEOTIDE SEQUENCE [LARGE SCALE GENOMIC DNA]</scope>
    <source>
        <strain evidence="2 3">DSM 43800</strain>
    </source>
</reference>
<gene>
    <name evidence="2" type="ORF">C8E97_0914</name>
</gene>
<accession>A0A495VT49</accession>
<name>A0A495VT49_9PSEU</name>
<feature type="domain" description="DUF397" evidence="1">
    <location>
        <begin position="20"/>
        <end position="72"/>
    </location>
</feature>
<keyword evidence="3" id="KW-1185">Reference proteome</keyword>
<comment type="caution">
    <text evidence="2">The sequence shown here is derived from an EMBL/GenBank/DDBJ whole genome shotgun (WGS) entry which is preliminary data.</text>
</comment>
<organism evidence="2 3">
    <name type="scientific">Saccharothrix australiensis</name>
    <dbReference type="NCBI Taxonomy" id="2072"/>
    <lineage>
        <taxon>Bacteria</taxon>
        <taxon>Bacillati</taxon>
        <taxon>Actinomycetota</taxon>
        <taxon>Actinomycetes</taxon>
        <taxon>Pseudonocardiales</taxon>
        <taxon>Pseudonocardiaceae</taxon>
        <taxon>Saccharothrix</taxon>
    </lineage>
</organism>
<evidence type="ECO:0000313" key="2">
    <source>
        <dbReference type="EMBL" id="RKT52404.1"/>
    </source>
</evidence>
<dbReference type="AlphaFoldDB" id="A0A495VT49"/>
<dbReference type="Proteomes" id="UP000282084">
    <property type="component" value="Unassembled WGS sequence"/>
</dbReference>
<dbReference type="Pfam" id="PF04149">
    <property type="entry name" value="DUF397"/>
    <property type="match status" value="1"/>
</dbReference>
<protein>
    <submittedName>
        <fullName evidence="2">Uncharacterized protein DUF397</fullName>
    </submittedName>
</protein>
<sequence length="81" mass="8474">MSMAVVAHNGMSAAELSGVTWRKSARSGANGNCVEVALLDSGDIAMRNSRFPDGPALVYTRAEVAAFVAGVRDGEFDDLVD</sequence>